<keyword evidence="10 15" id="KW-0156">Chromatin regulator</keyword>
<comment type="similarity">
    <text evidence="14 15">Belongs to the BABAM2 family.</text>
</comment>
<evidence type="ECO:0000256" key="7">
    <source>
        <dbReference type="ARBA" id="ARBA00022763"/>
    </source>
</evidence>
<evidence type="ECO:0000313" key="16">
    <source>
        <dbReference type="EMBL" id="CAK8680317.1"/>
    </source>
</evidence>
<evidence type="ECO:0000256" key="5">
    <source>
        <dbReference type="ARBA" id="ARBA00022703"/>
    </source>
</evidence>
<dbReference type="EMBL" id="CAWYQH010000068">
    <property type="protein sequence ID" value="CAK8680317.1"/>
    <property type="molecule type" value="Genomic_DNA"/>
</dbReference>
<reference evidence="16 17" key="1">
    <citation type="submission" date="2024-02" db="EMBL/GenBank/DDBJ databases">
        <authorList>
            <person name="Daric V."/>
            <person name="Darras S."/>
        </authorList>
    </citation>
    <scope>NUCLEOTIDE SEQUENCE [LARGE SCALE GENOMIC DNA]</scope>
</reference>
<keyword evidence="7 15" id="KW-0227">DNA damage</keyword>
<keyword evidence="3 15" id="KW-0963">Cytoplasm</keyword>
<keyword evidence="17" id="KW-1185">Reference proteome</keyword>
<sequence length="377" mass="43023">MELSEWGLCDWIQPLVKQVLHGPTGFCVGGLKIEDPISSAACVPHEVLKNANDIFSIAIPLAGDILRWQFIFDGSNPGSPPDILFSEYEDFDPEYDDIISLVKWDQENEENLLHVVKDVVGLYKDHHKFKCYQLGEKFKTELEELFECEGLNVEVSIKRTDRTGNQRTMNILVQFQADFTDIIEKDIPLDAVIHSPLLLIKYELNTGKVAPVLFLPSHVERVLGGRGALGAPPFTVGLTVLDYVNRTRERVNESIKTLSESHEKRCEYIAAFLSQFSGHVLEYDAEKFFKISLLFNYQTFFFIIHVSLTKLFPSEQPVITFQSAYHVTKRSQLCQSVSNNYPYSPRWPGSEMAKRAKLFILEKIPHFKETCIRSGVL</sequence>
<dbReference type="Proteomes" id="UP001642483">
    <property type="component" value="Unassembled WGS sequence"/>
</dbReference>
<dbReference type="InterPro" id="IPR010358">
    <property type="entry name" value="BRE"/>
</dbReference>
<evidence type="ECO:0000256" key="15">
    <source>
        <dbReference type="RuleBase" id="RU368019"/>
    </source>
</evidence>
<keyword evidence="4 15" id="KW-0132">Cell division</keyword>
<keyword evidence="8 15" id="KW-0498">Mitosis</keyword>
<gene>
    <name evidence="16" type="ORF">CVLEPA_LOCUS10583</name>
</gene>
<evidence type="ECO:0000256" key="13">
    <source>
        <dbReference type="ARBA" id="ARBA00023306"/>
    </source>
</evidence>
<dbReference type="Pfam" id="PF06113">
    <property type="entry name" value="BRE"/>
    <property type="match status" value="1"/>
</dbReference>
<keyword evidence="11 15" id="KW-0234">DNA repair</keyword>
<name>A0ABP0FPE8_CLALP</name>
<comment type="subcellular location">
    <subcellularLocation>
        <location evidence="15">Cytoplasm</location>
    </subcellularLocation>
    <subcellularLocation>
        <location evidence="1 15">Nucleus</location>
    </subcellularLocation>
    <text evidence="15">Localizes at sites of DNA damage at double-strand breaks (DSBs).</text>
</comment>
<evidence type="ECO:0000256" key="12">
    <source>
        <dbReference type="ARBA" id="ARBA00023242"/>
    </source>
</evidence>
<evidence type="ECO:0000256" key="6">
    <source>
        <dbReference type="ARBA" id="ARBA00022737"/>
    </source>
</evidence>
<keyword evidence="9 15" id="KW-0833">Ubl conjugation pathway</keyword>
<evidence type="ECO:0000256" key="4">
    <source>
        <dbReference type="ARBA" id="ARBA00022618"/>
    </source>
</evidence>
<comment type="domain">
    <text evidence="15">Contains 2 ubiquitin-conjugating enzyme family-like (UEV-like) regions. These regions lack the critical Cys residues required for ubiquitination but retain the ability to bind ubiquitin.</text>
</comment>
<keyword evidence="12 15" id="KW-0539">Nucleus</keyword>
<evidence type="ECO:0000256" key="9">
    <source>
        <dbReference type="ARBA" id="ARBA00022786"/>
    </source>
</evidence>
<comment type="subunit">
    <text evidence="15">Component of the ARISC complex. Component of the BRCA1-A complex. Component of the BRISC complex. Binds polyubiquitin.</text>
</comment>
<dbReference type="PANTHER" id="PTHR15189:SF7">
    <property type="entry name" value="BRISC AND BRCA1-A COMPLEX MEMBER 2"/>
    <property type="match status" value="1"/>
</dbReference>
<dbReference type="PANTHER" id="PTHR15189">
    <property type="entry name" value="BRISC AND BRCA1-A COMPLEX MEMBER 2"/>
    <property type="match status" value="1"/>
</dbReference>
<evidence type="ECO:0000256" key="10">
    <source>
        <dbReference type="ARBA" id="ARBA00022853"/>
    </source>
</evidence>
<keyword evidence="13 15" id="KW-0131">Cell cycle</keyword>
<evidence type="ECO:0000256" key="2">
    <source>
        <dbReference type="ARBA" id="ARBA00019438"/>
    </source>
</evidence>
<evidence type="ECO:0000313" key="17">
    <source>
        <dbReference type="Proteomes" id="UP001642483"/>
    </source>
</evidence>
<keyword evidence="5 15" id="KW-0053">Apoptosis</keyword>
<comment type="function">
    <text evidence="15">May play a role in homeostasis or cellular differentiation in cells of neural, epithelial and germline origins. May also act as a death receptor-associated anti-apoptotic protein, which inhibits the mitochondrial apoptotic pathway.</text>
</comment>
<evidence type="ECO:0000256" key="8">
    <source>
        <dbReference type="ARBA" id="ARBA00022776"/>
    </source>
</evidence>
<comment type="caution">
    <text evidence="16">The sequence shown here is derived from an EMBL/GenBank/DDBJ whole genome shotgun (WGS) entry which is preliminary data.</text>
</comment>
<proteinExistence type="inferred from homology"/>
<evidence type="ECO:0000256" key="3">
    <source>
        <dbReference type="ARBA" id="ARBA00022490"/>
    </source>
</evidence>
<organism evidence="16 17">
    <name type="scientific">Clavelina lepadiformis</name>
    <name type="common">Light-bulb sea squirt</name>
    <name type="synonym">Ascidia lepadiformis</name>
    <dbReference type="NCBI Taxonomy" id="159417"/>
    <lineage>
        <taxon>Eukaryota</taxon>
        <taxon>Metazoa</taxon>
        <taxon>Chordata</taxon>
        <taxon>Tunicata</taxon>
        <taxon>Ascidiacea</taxon>
        <taxon>Aplousobranchia</taxon>
        <taxon>Clavelinidae</taxon>
        <taxon>Clavelina</taxon>
    </lineage>
</organism>
<evidence type="ECO:0000256" key="1">
    <source>
        <dbReference type="ARBA" id="ARBA00004123"/>
    </source>
</evidence>
<keyword evidence="6" id="KW-0677">Repeat</keyword>
<accession>A0ABP0FPE8</accession>
<evidence type="ECO:0000256" key="14">
    <source>
        <dbReference type="ARBA" id="ARBA00025766"/>
    </source>
</evidence>
<evidence type="ECO:0000256" key="11">
    <source>
        <dbReference type="ARBA" id="ARBA00023204"/>
    </source>
</evidence>
<protein>
    <recommendedName>
        <fullName evidence="2 15">BRISC and BRCA1-A complex member 2</fullName>
    </recommendedName>
</protein>